<keyword evidence="3" id="KW-1185">Reference proteome</keyword>
<feature type="compositionally biased region" description="Polar residues" evidence="1">
    <location>
        <begin position="60"/>
        <end position="73"/>
    </location>
</feature>
<accession>A0A4Y2SLR7</accession>
<name>A0A4Y2SLR7_ARAVE</name>
<evidence type="ECO:0000313" key="3">
    <source>
        <dbReference type="Proteomes" id="UP000499080"/>
    </source>
</evidence>
<protein>
    <submittedName>
        <fullName evidence="2">Uncharacterized protein</fullName>
    </submittedName>
</protein>
<proteinExistence type="predicted"/>
<feature type="region of interest" description="Disordered" evidence="1">
    <location>
        <begin position="60"/>
        <end position="81"/>
    </location>
</feature>
<dbReference type="AlphaFoldDB" id="A0A4Y2SLR7"/>
<reference evidence="2 3" key="1">
    <citation type="journal article" date="2019" name="Sci. Rep.">
        <title>Orb-weaving spider Araneus ventricosus genome elucidates the spidroin gene catalogue.</title>
        <authorList>
            <person name="Kono N."/>
            <person name="Nakamura H."/>
            <person name="Ohtoshi R."/>
            <person name="Moran D.A.P."/>
            <person name="Shinohara A."/>
            <person name="Yoshida Y."/>
            <person name="Fujiwara M."/>
            <person name="Mori M."/>
            <person name="Tomita M."/>
            <person name="Arakawa K."/>
        </authorList>
    </citation>
    <scope>NUCLEOTIDE SEQUENCE [LARGE SCALE GENOMIC DNA]</scope>
</reference>
<evidence type="ECO:0000256" key="1">
    <source>
        <dbReference type="SAM" id="MobiDB-lite"/>
    </source>
</evidence>
<dbReference type="EMBL" id="BGPR01022678">
    <property type="protein sequence ID" value="GBN89214.1"/>
    <property type="molecule type" value="Genomic_DNA"/>
</dbReference>
<dbReference type="Proteomes" id="UP000499080">
    <property type="component" value="Unassembled WGS sequence"/>
</dbReference>
<gene>
    <name evidence="2" type="ORF">AVEN_72586_1</name>
</gene>
<organism evidence="2 3">
    <name type="scientific">Araneus ventricosus</name>
    <name type="common">Orbweaver spider</name>
    <name type="synonym">Epeira ventricosa</name>
    <dbReference type="NCBI Taxonomy" id="182803"/>
    <lineage>
        <taxon>Eukaryota</taxon>
        <taxon>Metazoa</taxon>
        <taxon>Ecdysozoa</taxon>
        <taxon>Arthropoda</taxon>
        <taxon>Chelicerata</taxon>
        <taxon>Arachnida</taxon>
        <taxon>Araneae</taxon>
        <taxon>Araneomorphae</taxon>
        <taxon>Entelegynae</taxon>
        <taxon>Araneoidea</taxon>
        <taxon>Araneidae</taxon>
        <taxon>Araneus</taxon>
    </lineage>
</organism>
<evidence type="ECO:0000313" key="2">
    <source>
        <dbReference type="EMBL" id="GBN89214.1"/>
    </source>
</evidence>
<comment type="caution">
    <text evidence="2">The sequence shown here is derived from an EMBL/GenBank/DDBJ whole genome shotgun (WGS) entry which is preliminary data.</text>
</comment>
<sequence>MNPITSKLSEELGPSPRHYMRSQHHNSASSKNWANVLEKETCPLKLSPEVEVFRYSRSSRFETNSRISQSPTNFPEELEDPQKDTICRCHSCRKLQGHRSSS</sequence>
<feature type="region of interest" description="Disordered" evidence="1">
    <location>
        <begin position="1"/>
        <end position="32"/>
    </location>
</feature>